<feature type="domain" description="TaqI-like C-terminal specificity" evidence="9">
    <location>
        <begin position="495"/>
        <end position="618"/>
    </location>
</feature>
<dbReference type="InterPro" id="IPR011639">
    <property type="entry name" value="MethylTrfase_TaqI-like_dom"/>
</dbReference>
<comment type="caution">
    <text evidence="10">The sequence shown here is derived from an EMBL/GenBank/DDBJ whole genome shotgun (WGS) entry which is preliminary data.</text>
</comment>
<evidence type="ECO:0000313" key="10">
    <source>
        <dbReference type="EMBL" id="MBW4465169.1"/>
    </source>
</evidence>
<dbReference type="Pfam" id="PF07669">
    <property type="entry name" value="Eco57I"/>
    <property type="match status" value="1"/>
</dbReference>
<evidence type="ECO:0000259" key="8">
    <source>
        <dbReference type="Pfam" id="PF07669"/>
    </source>
</evidence>
<dbReference type="Gene3D" id="3.40.50.150">
    <property type="entry name" value="Vaccinia Virus protein VP39"/>
    <property type="match status" value="1"/>
</dbReference>
<reference evidence="10" key="2">
    <citation type="journal article" date="2022" name="Microbiol. Resour. Announc.">
        <title>Metagenome Sequencing to Explore Phylogenomics of Terrestrial Cyanobacteria.</title>
        <authorList>
            <person name="Ward R.D."/>
            <person name="Stajich J.E."/>
            <person name="Johansen J.R."/>
            <person name="Huntemann M."/>
            <person name="Clum A."/>
            <person name="Foster B."/>
            <person name="Foster B."/>
            <person name="Roux S."/>
            <person name="Palaniappan K."/>
            <person name="Varghese N."/>
            <person name="Mukherjee S."/>
            <person name="Reddy T.B.K."/>
            <person name="Daum C."/>
            <person name="Copeland A."/>
            <person name="Chen I.A."/>
            <person name="Ivanova N.N."/>
            <person name="Kyrpides N.C."/>
            <person name="Shapiro N."/>
            <person name="Eloe-Fadrosh E.A."/>
            <person name="Pietrasiak N."/>
        </authorList>
    </citation>
    <scope>NUCLEOTIDE SEQUENCE</scope>
    <source>
        <strain evidence="10">GSE-TBD4-15B</strain>
    </source>
</reference>
<reference evidence="10" key="1">
    <citation type="submission" date="2021-05" db="EMBL/GenBank/DDBJ databases">
        <authorList>
            <person name="Pietrasiak N."/>
            <person name="Ward R."/>
            <person name="Stajich J.E."/>
            <person name="Kurbessoian T."/>
        </authorList>
    </citation>
    <scope>NUCLEOTIDE SEQUENCE</scope>
    <source>
        <strain evidence="10">GSE-TBD4-15B</strain>
    </source>
</reference>
<sequence length="684" mass="76673">MKLTKVWRKTLAANHASAETVAQLPLAIWVLHLWEMRLGNSTLQQPTLQQLCGQDDLSVRLSERWQGFCEQTGGRFLDLMPRLDGADPLFKSILGSLYYPQRDQFSHLSVDILGLLYEQGLARIGRQSRKSHGAYYTPQPIVEYIVRSTVEGKLAEGIPQILDSACGGGAFLLAAHRYLHQYWPKQNWPEQNWPEQNWPEQAADLDAGKLLAYVHGVDLDPGSVAVTQISLWLQSIELGAIDQSDASLLKLEQNIRCGNAVIDCSSNGVSFWQSAFPAVMAAGGFDLVIGNPPYLDAELMSAEYPDWRTYCAQHYKAATGNWDLFCIFIEKALQLCCPGGVSSLVVPNKLLSADYAAATREMLSQTQLLSIRDYSDLPIFQAAVYPIVYIARKVIQKPMQNAECYSSERWRYEKMLTLEQVASTSWLQVDPADSRHPWLEASDLMRRLEQLPKLGDLAELSGAATVAEAYLLRGLIQDSSAPAAADLRLVNSGTIDRYRCLWGQKRLRYLGQTYLYPTVAAAQFEQLPPKRLYQARQPKIIVAGMSLRLECLLDQNGGILAGKSTSVIAQSEAIEPRYLLGLLNSRLLSFYLLTRFGGNRLQGGYMRIAAPQLRQLPIVVCDHNQPNQRDQIIDLVEQISNLDQVKDVEKIRDIDRKINAFVYEIYQLSAAEIAQVESQAIPDF</sequence>
<dbReference type="AlphaFoldDB" id="A0A951P9B1"/>
<dbReference type="PROSITE" id="PS00092">
    <property type="entry name" value="N6_MTASE"/>
    <property type="match status" value="1"/>
</dbReference>
<keyword evidence="5" id="KW-0680">Restriction system</keyword>
<protein>
    <recommendedName>
        <fullName evidence="1">site-specific DNA-methyltransferase (adenine-specific)</fullName>
        <ecNumber evidence="1">2.1.1.72</ecNumber>
    </recommendedName>
</protein>
<dbReference type="Proteomes" id="UP000707356">
    <property type="component" value="Unassembled WGS sequence"/>
</dbReference>
<keyword evidence="4" id="KW-0949">S-adenosyl-L-methionine</keyword>
<dbReference type="GO" id="GO:0032259">
    <property type="term" value="P:methylation"/>
    <property type="evidence" value="ECO:0007669"/>
    <property type="project" value="UniProtKB-KW"/>
</dbReference>
<dbReference type="InterPro" id="IPR002052">
    <property type="entry name" value="DNA_methylase_N6_adenine_CS"/>
</dbReference>
<dbReference type="SUPFAM" id="SSF53335">
    <property type="entry name" value="S-adenosyl-L-methionine-dependent methyltransferases"/>
    <property type="match status" value="1"/>
</dbReference>
<evidence type="ECO:0000256" key="6">
    <source>
        <dbReference type="ARBA" id="ARBA00023125"/>
    </source>
</evidence>
<dbReference type="InterPro" id="IPR025931">
    <property type="entry name" value="TaqI_C"/>
</dbReference>
<gene>
    <name evidence="10" type="ORF">KME07_06970</name>
</gene>
<dbReference type="GO" id="GO:0009307">
    <property type="term" value="P:DNA restriction-modification system"/>
    <property type="evidence" value="ECO:0007669"/>
    <property type="project" value="UniProtKB-KW"/>
</dbReference>
<evidence type="ECO:0000256" key="4">
    <source>
        <dbReference type="ARBA" id="ARBA00022691"/>
    </source>
</evidence>
<keyword evidence="3" id="KW-0808">Transferase</keyword>
<organism evidence="10 11">
    <name type="scientific">Pegethrix bostrychoides GSE-TBD4-15B</name>
    <dbReference type="NCBI Taxonomy" id="2839662"/>
    <lineage>
        <taxon>Bacteria</taxon>
        <taxon>Bacillati</taxon>
        <taxon>Cyanobacteriota</taxon>
        <taxon>Cyanophyceae</taxon>
        <taxon>Oculatellales</taxon>
        <taxon>Oculatellaceae</taxon>
        <taxon>Pegethrix</taxon>
    </lineage>
</organism>
<name>A0A951P9B1_9CYAN</name>
<evidence type="ECO:0000256" key="3">
    <source>
        <dbReference type="ARBA" id="ARBA00022679"/>
    </source>
</evidence>
<evidence type="ECO:0000313" key="11">
    <source>
        <dbReference type="Proteomes" id="UP000707356"/>
    </source>
</evidence>
<dbReference type="EC" id="2.1.1.72" evidence="1"/>
<dbReference type="PANTHER" id="PTHR33841:SF1">
    <property type="entry name" value="DNA METHYLTRANSFERASE A"/>
    <property type="match status" value="1"/>
</dbReference>
<dbReference type="InterPro" id="IPR050953">
    <property type="entry name" value="N4_N6_ade-DNA_methylase"/>
</dbReference>
<accession>A0A951P9B1</accession>
<keyword evidence="6" id="KW-0238">DNA-binding</keyword>
<feature type="domain" description="Type II methyltransferase M.TaqI-like" evidence="8">
    <location>
        <begin position="214"/>
        <end position="380"/>
    </location>
</feature>
<dbReference type="InterPro" id="IPR029063">
    <property type="entry name" value="SAM-dependent_MTases_sf"/>
</dbReference>
<dbReference type="GO" id="GO:0003677">
    <property type="term" value="F:DNA binding"/>
    <property type="evidence" value="ECO:0007669"/>
    <property type="project" value="UniProtKB-KW"/>
</dbReference>
<evidence type="ECO:0000256" key="1">
    <source>
        <dbReference type="ARBA" id="ARBA00011900"/>
    </source>
</evidence>
<evidence type="ECO:0000259" key="9">
    <source>
        <dbReference type="Pfam" id="PF12950"/>
    </source>
</evidence>
<proteinExistence type="predicted"/>
<evidence type="ECO:0000256" key="2">
    <source>
        <dbReference type="ARBA" id="ARBA00022603"/>
    </source>
</evidence>
<dbReference type="PANTHER" id="PTHR33841">
    <property type="entry name" value="DNA METHYLTRANSFERASE YEEA-RELATED"/>
    <property type="match status" value="1"/>
</dbReference>
<comment type="catalytic activity">
    <reaction evidence="7">
        <text>a 2'-deoxyadenosine in DNA + S-adenosyl-L-methionine = an N(6)-methyl-2'-deoxyadenosine in DNA + S-adenosyl-L-homocysteine + H(+)</text>
        <dbReference type="Rhea" id="RHEA:15197"/>
        <dbReference type="Rhea" id="RHEA-COMP:12418"/>
        <dbReference type="Rhea" id="RHEA-COMP:12419"/>
        <dbReference type="ChEBI" id="CHEBI:15378"/>
        <dbReference type="ChEBI" id="CHEBI:57856"/>
        <dbReference type="ChEBI" id="CHEBI:59789"/>
        <dbReference type="ChEBI" id="CHEBI:90615"/>
        <dbReference type="ChEBI" id="CHEBI:90616"/>
        <dbReference type="EC" id="2.1.1.72"/>
    </reaction>
</comment>
<dbReference type="EMBL" id="JAHHHV010000032">
    <property type="protein sequence ID" value="MBW4465169.1"/>
    <property type="molecule type" value="Genomic_DNA"/>
</dbReference>
<evidence type="ECO:0000256" key="7">
    <source>
        <dbReference type="ARBA" id="ARBA00047942"/>
    </source>
</evidence>
<dbReference type="GO" id="GO:0009007">
    <property type="term" value="F:site-specific DNA-methyltransferase (adenine-specific) activity"/>
    <property type="evidence" value="ECO:0007669"/>
    <property type="project" value="UniProtKB-EC"/>
</dbReference>
<evidence type="ECO:0000256" key="5">
    <source>
        <dbReference type="ARBA" id="ARBA00022747"/>
    </source>
</evidence>
<dbReference type="Pfam" id="PF12950">
    <property type="entry name" value="TaqI_C"/>
    <property type="match status" value="1"/>
</dbReference>
<keyword evidence="2 10" id="KW-0489">Methyltransferase</keyword>
<dbReference type="PRINTS" id="PR00507">
    <property type="entry name" value="N12N6MTFRASE"/>
</dbReference>